<dbReference type="EMBL" id="DVIR01000044">
    <property type="protein sequence ID" value="HIS24727.1"/>
    <property type="molecule type" value="Genomic_DNA"/>
</dbReference>
<feature type="transmembrane region" description="Helical" evidence="1">
    <location>
        <begin position="29"/>
        <end position="49"/>
    </location>
</feature>
<feature type="transmembrane region" description="Helical" evidence="1">
    <location>
        <begin position="92"/>
        <end position="113"/>
    </location>
</feature>
<reference evidence="2" key="2">
    <citation type="journal article" date="2021" name="PeerJ">
        <title>Extensive microbial diversity within the chicken gut microbiome revealed by metagenomics and culture.</title>
        <authorList>
            <person name="Gilroy R."/>
            <person name="Ravi A."/>
            <person name="Getino M."/>
            <person name="Pursley I."/>
            <person name="Horton D.L."/>
            <person name="Alikhan N.F."/>
            <person name="Baker D."/>
            <person name="Gharbi K."/>
            <person name="Hall N."/>
            <person name="Watson M."/>
            <person name="Adriaenssens E.M."/>
            <person name="Foster-Nyarko E."/>
            <person name="Jarju S."/>
            <person name="Secka A."/>
            <person name="Antonio M."/>
            <person name="Oren A."/>
            <person name="Chaudhuri R.R."/>
            <person name="La Ragione R."/>
            <person name="Hildebrand F."/>
            <person name="Pallen M.J."/>
        </authorList>
    </citation>
    <scope>NUCLEOTIDE SEQUENCE</scope>
    <source>
        <strain evidence="2">CHK157-1446</strain>
    </source>
</reference>
<protein>
    <submittedName>
        <fullName evidence="2">Uncharacterized protein</fullName>
    </submittedName>
</protein>
<dbReference type="AlphaFoldDB" id="A0A9D1EPK2"/>
<feature type="transmembrane region" description="Helical" evidence="1">
    <location>
        <begin position="61"/>
        <end position="80"/>
    </location>
</feature>
<keyword evidence="1" id="KW-0472">Membrane</keyword>
<gene>
    <name evidence="2" type="ORF">IAD01_04905</name>
</gene>
<keyword evidence="1" id="KW-1133">Transmembrane helix</keyword>
<evidence type="ECO:0000313" key="2">
    <source>
        <dbReference type="EMBL" id="HIS24727.1"/>
    </source>
</evidence>
<proteinExistence type="predicted"/>
<organism evidence="2 3">
    <name type="scientific">Candidatus Faeciplasma gallinarum</name>
    <dbReference type="NCBI Taxonomy" id="2840799"/>
    <lineage>
        <taxon>Bacteria</taxon>
        <taxon>Bacillati</taxon>
        <taxon>Bacillota</taxon>
        <taxon>Clostridia</taxon>
        <taxon>Eubacteriales</taxon>
        <taxon>Oscillospiraceae</taxon>
        <taxon>Oscillospiraceae incertae sedis</taxon>
        <taxon>Candidatus Faeciplasma</taxon>
    </lineage>
</organism>
<reference evidence="2" key="1">
    <citation type="submission" date="2020-10" db="EMBL/GenBank/DDBJ databases">
        <authorList>
            <person name="Gilroy R."/>
        </authorList>
    </citation>
    <scope>NUCLEOTIDE SEQUENCE</scope>
    <source>
        <strain evidence="2">CHK157-1446</strain>
    </source>
</reference>
<feature type="transmembrane region" description="Helical" evidence="1">
    <location>
        <begin position="5"/>
        <end position="23"/>
    </location>
</feature>
<evidence type="ECO:0000256" key="1">
    <source>
        <dbReference type="SAM" id="Phobius"/>
    </source>
</evidence>
<evidence type="ECO:0000313" key="3">
    <source>
        <dbReference type="Proteomes" id="UP000823982"/>
    </source>
</evidence>
<name>A0A9D1EPK2_9FIRM</name>
<dbReference type="Proteomes" id="UP000823982">
    <property type="component" value="Unassembled WGS sequence"/>
</dbReference>
<sequence length="206" mass="23026">MIWSLLVLAAVAFVGFPTVLYLFLEHLPWYATVAFLIWVAVCVVTMLLMKVEAGGIKKIRMMPSVVATAAFTVLFCYAVGDAEIVFDDKTTGVLTVLSPALGLFVLYLFVRAIKKLRIQIKKIGIECGNEEIDRKIDAERGQLTPLEAVLKGQNSVGHFVALMEMCGEDMSQLRSDERVESIMEVYAQVQHGKEQIRQLKSQKKKV</sequence>
<accession>A0A9D1EPK2</accession>
<keyword evidence="1" id="KW-0812">Transmembrane</keyword>
<comment type="caution">
    <text evidence="2">The sequence shown here is derived from an EMBL/GenBank/DDBJ whole genome shotgun (WGS) entry which is preliminary data.</text>
</comment>